<evidence type="ECO:0000313" key="3">
    <source>
        <dbReference type="Proteomes" id="UP000037069"/>
    </source>
</evidence>
<accession>A0A0L0C750</accession>
<feature type="domain" description="Integrase catalytic" evidence="1">
    <location>
        <begin position="198"/>
        <end position="330"/>
    </location>
</feature>
<dbReference type="STRING" id="7375.A0A0L0C750"/>
<comment type="caution">
    <text evidence="2">The sequence shown here is derived from an EMBL/GenBank/DDBJ whole genome shotgun (WGS) entry which is preliminary data.</text>
</comment>
<dbReference type="PROSITE" id="PS50994">
    <property type="entry name" value="INTEGRASE"/>
    <property type="match status" value="1"/>
</dbReference>
<protein>
    <recommendedName>
        <fullName evidence="1">Integrase catalytic domain-containing protein</fullName>
    </recommendedName>
</protein>
<evidence type="ECO:0000313" key="2">
    <source>
        <dbReference type="EMBL" id="KNC28095.1"/>
    </source>
</evidence>
<dbReference type="OrthoDB" id="427924at2759"/>
<dbReference type="PANTHER" id="PTHR37984">
    <property type="entry name" value="PROTEIN CBG26694"/>
    <property type="match status" value="1"/>
</dbReference>
<name>A0A0L0C750_LUCCU</name>
<dbReference type="Gene3D" id="3.30.420.10">
    <property type="entry name" value="Ribonuclease H-like superfamily/Ribonuclease H"/>
    <property type="match status" value="1"/>
</dbReference>
<organism evidence="2 3">
    <name type="scientific">Lucilia cuprina</name>
    <name type="common">Green bottle fly</name>
    <name type="synonym">Australian sheep blowfly</name>
    <dbReference type="NCBI Taxonomy" id="7375"/>
    <lineage>
        <taxon>Eukaryota</taxon>
        <taxon>Metazoa</taxon>
        <taxon>Ecdysozoa</taxon>
        <taxon>Arthropoda</taxon>
        <taxon>Hexapoda</taxon>
        <taxon>Insecta</taxon>
        <taxon>Pterygota</taxon>
        <taxon>Neoptera</taxon>
        <taxon>Endopterygota</taxon>
        <taxon>Diptera</taxon>
        <taxon>Brachycera</taxon>
        <taxon>Muscomorpha</taxon>
        <taxon>Oestroidea</taxon>
        <taxon>Calliphoridae</taxon>
        <taxon>Luciliinae</taxon>
        <taxon>Lucilia</taxon>
    </lineage>
</organism>
<dbReference type="InterPro" id="IPR050951">
    <property type="entry name" value="Retrovirus_Pol_polyprotein"/>
</dbReference>
<dbReference type="InterPro" id="IPR012337">
    <property type="entry name" value="RNaseH-like_sf"/>
</dbReference>
<reference evidence="2 3" key="1">
    <citation type="journal article" date="2015" name="Nat. Commun.">
        <title>Lucilia cuprina genome unlocks parasitic fly biology to underpin future interventions.</title>
        <authorList>
            <person name="Anstead C.A."/>
            <person name="Korhonen P.K."/>
            <person name="Young N.D."/>
            <person name="Hall R.S."/>
            <person name="Jex A.R."/>
            <person name="Murali S.C."/>
            <person name="Hughes D.S."/>
            <person name="Lee S.F."/>
            <person name="Perry T."/>
            <person name="Stroehlein A.J."/>
            <person name="Ansell B.R."/>
            <person name="Breugelmans B."/>
            <person name="Hofmann A."/>
            <person name="Qu J."/>
            <person name="Dugan S."/>
            <person name="Lee S.L."/>
            <person name="Chao H."/>
            <person name="Dinh H."/>
            <person name="Han Y."/>
            <person name="Doddapaneni H.V."/>
            <person name="Worley K.C."/>
            <person name="Muzny D.M."/>
            <person name="Ioannidis P."/>
            <person name="Waterhouse R.M."/>
            <person name="Zdobnov E.M."/>
            <person name="James P.J."/>
            <person name="Bagnall N.H."/>
            <person name="Kotze A.C."/>
            <person name="Gibbs R.A."/>
            <person name="Richards S."/>
            <person name="Batterham P."/>
            <person name="Gasser R.B."/>
        </authorList>
    </citation>
    <scope>NUCLEOTIDE SEQUENCE [LARGE SCALE GENOMIC DNA]</scope>
    <source>
        <strain evidence="2 3">LS</strain>
        <tissue evidence="2">Full body</tissue>
    </source>
</reference>
<dbReference type="Proteomes" id="UP000037069">
    <property type="component" value="Unassembled WGS sequence"/>
</dbReference>
<keyword evidence="3" id="KW-1185">Reference proteome</keyword>
<proteinExistence type="predicted"/>
<dbReference type="GO" id="GO:0015074">
    <property type="term" value="P:DNA integration"/>
    <property type="evidence" value="ECO:0007669"/>
    <property type="project" value="InterPro"/>
</dbReference>
<evidence type="ECO:0000259" key="1">
    <source>
        <dbReference type="PROSITE" id="PS50994"/>
    </source>
</evidence>
<dbReference type="GO" id="GO:0003676">
    <property type="term" value="F:nucleic acid binding"/>
    <property type="evidence" value="ECO:0007669"/>
    <property type="project" value="InterPro"/>
</dbReference>
<sequence length="330" mass="37670">MRKRWICYETLSSPNEEDLKDLYYLLDINARFISKKFSFCPTVRHWTLITDHKPLTQILHPSKSLPVLCISRMANYADFLGNFDFEIIYKPSKENINADYMSRIVPDNSLPVTAEKIANETRKDSVLGKIVAILEKGHSLEKYGYTAPESNYRLSGIARSFVYWPNMDADIEAVAKDCNDCARVANKPKKYTDHHWEYPKGPWERVHIDYAGPFEGMMLLIITDAYSKWLDVKITKSITAEATIALVDEVFANYGVPAMVVSDNGTNFSSEEFNKYLTAVGVRYHKYTAPYHPSTNGQAERSVQTVKNTLKAMCTSKRTLQQNLSVFKAV</sequence>
<dbReference type="AlphaFoldDB" id="A0A0L0C750"/>
<dbReference type="Pfam" id="PF00665">
    <property type="entry name" value="rve"/>
    <property type="match status" value="1"/>
</dbReference>
<dbReference type="InterPro" id="IPR036397">
    <property type="entry name" value="RNaseH_sf"/>
</dbReference>
<dbReference type="OMA" id="NINADYM"/>
<gene>
    <name evidence="2" type="ORF">FF38_10582</name>
</gene>
<dbReference type="PANTHER" id="PTHR37984:SF13">
    <property type="entry name" value="RIBONUCLEASE H"/>
    <property type="match status" value="1"/>
</dbReference>
<dbReference type="InterPro" id="IPR001584">
    <property type="entry name" value="Integrase_cat-core"/>
</dbReference>
<dbReference type="EMBL" id="JRES01000823">
    <property type="protein sequence ID" value="KNC28095.1"/>
    <property type="molecule type" value="Genomic_DNA"/>
</dbReference>
<dbReference type="SUPFAM" id="SSF53098">
    <property type="entry name" value="Ribonuclease H-like"/>
    <property type="match status" value="1"/>
</dbReference>